<feature type="domain" description="DUF4124" evidence="3">
    <location>
        <begin position="11"/>
        <end position="55"/>
    </location>
</feature>
<evidence type="ECO:0000259" key="3">
    <source>
        <dbReference type="Pfam" id="PF13511"/>
    </source>
</evidence>
<dbReference type="Proteomes" id="UP000295830">
    <property type="component" value="Unassembled WGS sequence"/>
</dbReference>
<evidence type="ECO:0000313" key="4">
    <source>
        <dbReference type="EMBL" id="TDT44201.1"/>
    </source>
</evidence>
<dbReference type="EMBL" id="SOAX01000001">
    <property type="protein sequence ID" value="TDT44201.1"/>
    <property type="molecule type" value="Genomic_DNA"/>
</dbReference>
<feature type="region of interest" description="Disordered" evidence="1">
    <location>
        <begin position="123"/>
        <end position="151"/>
    </location>
</feature>
<protein>
    <submittedName>
        <fullName evidence="4">Uncharacterized protein DUF4124</fullName>
    </submittedName>
</protein>
<gene>
    <name evidence="4" type="ORF">DES49_0301</name>
</gene>
<dbReference type="InterPro" id="IPR025392">
    <property type="entry name" value="DUF4124"/>
</dbReference>
<dbReference type="RefSeq" id="WP_133734607.1">
    <property type="nucleotide sequence ID" value="NZ_SOAX01000001.1"/>
</dbReference>
<feature type="signal peptide" evidence="2">
    <location>
        <begin position="1"/>
        <end position="20"/>
    </location>
</feature>
<evidence type="ECO:0000256" key="2">
    <source>
        <dbReference type="SAM" id="SignalP"/>
    </source>
</evidence>
<dbReference type="OrthoDB" id="7068596at2"/>
<name>A0A4R7K0B3_9GAMM</name>
<sequence length="151" mass="17785">MASRLLLMAVLTVFVSPLSAEIYQWKDDQGNVHFSDEPPPDSEAETQEVTPDTSAINTDSDAVKQRKAKQRQYLDERQQEREQQARERAEQEQEQAQQEARCREMRGRIKHMERMSRFYVINDDGSRSYVSEEEAQRVRARRKRQYEEACG</sequence>
<keyword evidence="5" id="KW-1185">Reference proteome</keyword>
<dbReference type="Pfam" id="PF13511">
    <property type="entry name" value="DUF4124"/>
    <property type="match status" value="1"/>
</dbReference>
<feature type="region of interest" description="Disordered" evidence="1">
    <location>
        <begin position="30"/>
        <end position="107"/>
    </location>
</feature>
<dbReference type="AlphaFoldDB" id="A0A4R7K0B3"/>
<accession>A0A4R7K0B3</accession>
<proteinExistence type="predicted"/>
<feature type="compositionally biased region" description="Polar residues" evidence="1">
    <location>
        <begin position="47"/>
        <end position="60"/>
    </location>
</feature>
<comment type="caution">
    <text evidence="4">The sequence shown here is derived from an EMBL/GenBank/DDBJ whole genome shotgun (WGS) entry which is preliminary data.</text>
</comment>
<evidence type="ECO:0000256" key="1">
    <source>
        <dbReference type="SAM" id="MobiDB-lite"/>
    </source>
</evidence>
<reference evidence="4 5" key="1">
    <citation type="submission" date="2019-03" db="EMBL/GenBank/DDBJ databases">
        <title>Genomic Encyclopedia of Type Strains, Phase IV (KMG-IV): sequencing the most valuable type-strain genomes for metagenomic binning, comparative biology and taxonomic classification.</title>
        <authorList>
            <person name="Goeker M."/>
        </authorList>
    </citation>
    <scope>NUCLEOTIDE SEQUENCE [LARGE SCALE GENOMIC DNA]</scope>
    <source>
        <strain evidence="4 5">DSM 15505</strain>
    </source>
</reference>
<organism evidence="4 5">
    <name type="scientific">Halospina denitrificans</name>
    <dbReference type="NCBI Taxonomy" id="332522"/>
    <lineage>
        <taxon>Bacteria</taxon>
        <taxon>Pseudomonadati</taxon>
        <taxon>Pseudomonadota</taxon>
        <taxon>Gammaproteobacteria</taxon>
        <taxon>Halospina</taxon>
    </lineage>
</organism>
<keyword evidence="2" id="KW-0732">Signal</keyword>
<evidence type="ECO:0000313" key="5">
    <source>
        <dbReference type="Proteomes" id="UP000295830"/>
    </source>
</evidence>
<feature type="chain" id="PRO_5020483790" evidence="2">
    <location>
        <begin position="21"/>
        <end position="151"/>
    </location>
</feature>
<feature type="compositionally biased region" description="Basic and acidic residues" evidence="1">
    <location>
        <begin position="72"/>
        <end position="91"/>
    </location>
</feature>